<evidence type="ECO:0000313" key="2">
    <source>
        <dbReference type="Proteomes" id="UP000828390"/>
    </source>
</evidence>
<dbReference type="Proteomes" id="UP000828390">
    <property type="component" value="Unassembled WGS sequence"/>
</dbReference>
<reference evidence="1" key="1">
    <citation type="journal article" date="2019" name="bioRxiv">
        <title>The Genome of the Zebra Mussel, Dreissena polymorpha: A Resource for Invasive Species Research.</title>
        <authorList>
            <person name="McCartney M.A."/>
            <person name="Auch B."/>
            <person name="Kono T."/>
            <person name="Mallez S."/>
            <person name="Zhang Y."/>
            <person name="Obille A."/>
            <person name="Becker A."/>
            <person name="Abrahante J.E."/>
            <person name="Garbe J."/>
            <person name="Badalamenti J.P."/>
            <person name="Herman A."/>
            <person name="Mangelson H."/>
            <person name="Liachko I."/>
            <person name="Sullivan S."/>
            <person name="Sone E.D."/>
            <person name="Koren S."/>
            <person name="Silverstein K.A.T."/>
            <person name="Beckman K.B."/>
            <person name="Gohl D.M."/>
        </authorList>
    </citation>
    <scope>NUCLEOTIDE SEQUENCE</scope>
    <source>
        <strain evidence="1">Duluth1</strain>
        <tissue evidence="1">Whole animal</tissue>
    </source>
</reference>
<dbReference type="AlphaFoldDB" id="A0A9D4JAP8"/>
<dbReference type="EMBL" id="JAIWYP010000006">
    <property type="protein sequence ID" value="KAH3806121.1"/>
    <property type="molecule type" value="Genomic_DNA"/>
</dbReference>
<keyword evidence="2" id="KW-1185">Reference proteome</keyword>
<proteinExistence type="predicted"/>
<reference evidence="1" key="2">
    <citation type="submission" date="2020-11" db="EMBL/GenBank/DDBJ databases">
        <authorList>
            <person name="McCartney M.A."/>
            <person name="Auch B."/>
            <person name="Kono T."/>
            <person name="Mallez S."/>
            <person name="Becker A."/>
            <person name="Gohl D.M."/>
            <person name="Silverstein K.A.T."/>
            <person name="Koren S."/>
            <person name="Bechman K.B."/>
            <person name="Herman A."/>
            <person name="Abrahante J.E."/>
            <person name="Garbe J."/>
        </authorList>
    </citation>
    <scope>NUCLEOTIDE SEQUENCE</scope>
    <source>
        <strain evidence="1">Duluth1</strain>
        <tissue evidence="1">Whole animal</tissue>
    </source>
</reference>
<gene>
    <name evidence="1" type="ORF">DPMN_134436</name>
</gene>
<name>A0A9D4JAP8_DREPO</name>
<accession>A0A9D4JAP8</accession>
<organism evidence="1 2">
    <name type="scientific">Dreissena polymorpha</name>
    <name type="common">Zebra mussel</name>
    <name type="synonym">Mytilus polymorpha</name>
    <dbReference type="NCBI Taxonomy" id="45954"/>
    <lineage>
        <taxon>Eukaryota</taxon>
        <taxon>Metazoa</taxon>
        <taxon>Spiralia</taxon>
        <taxon>Lophotrochozoa</taxon>
        <taxon>Mollusca</taxon>
        <taxon>Bivalvia</taxon>
        <taxon>Autobranchia</taxon>
        <taxon>Heteroconchia</taxon>
        <taxon>Euheterodonta</taxon>
        <taxon>Imparidentia</taxon>
        <taxon>Neoheterodontei</taxon>
        <taxon>Myida</taxon>
        <taxon>Dreissenoidea</taxon>
        <taxon>Dreissenidae</taxon>
        <taxon>Dreissena</taxon>
    </lineage>
</organism>
<evidence type="ECO:0000313" key="1">
    <source>
        <dbReference type="EMBL" id="KAH3806121.1"/>
    </source>
</evidence>
<sequence length="85" mass="9599">MLNQLSTQARHSRSAFVSKALRRMLSQPSTRARHSRSAFVLNVFLRMPETLKPTLDRPNVEPALKIYRIMAGLYVVTGVITGFTP</sequence>
<protein>
    <submittedName>
        <fullName evidence="1">Uncharacterized protein</fullName>
    </submittedName>
</protein>
<comment type="caution">
    <text evidence="1">The sequence shown here is derived from an EMBL/GenBank/DDBJ whole genome shotgun (WGS) entry which is preliminary data.</text>
</comment>